<keyword evidence="2" id="KW-1185">Reference proteome</keyword>
<dbReference type="EMBL" id="JXCE01000069">
    <property type="protein sequence ID" value="KPA42300.1"/>
    <property type="molecule type" value="Genomic_DNA"/>
</dbReference>
<dbReference type="AlphaFoldDB" id="A0A0M9EYN0"/>
<comment type="caution">
    <text evidence="1">The sequence shown here is derived from an EMBL/GenBank/DDBJ whole genome shotgun (WGS) entry which is preliminary data.</text>
</comment>
<dbReference type="Proteomes" id="UP000037904">
    <property type="component" value="Unassembled WGS sequence"/>
</dbReference>
<protein>
    <submittedName>
        <fullName evidence="1">Uncharacterized protein</fullName>
    </submittedName>
</protein>
<dbReference type="OrthoDB" id="5102629at2759"/>
<gene>
    <name evidence="1" type="ORF">FLAG1_04790</name>
</gene>
<proteinExistence type="predicted"/>
<name>A0A0M9EYN0_FUSLA</name>
<evidence type="ECO:0000313" key="2">
    <source>
        <dbReference type="Proteomes" id="UP000037904"/>
    </source>
</evidence>
<accession>A0A0M9EYN0</accession>
<organism evidence="1 2">
    <name type="scientific">Fusarium langsethiae</name>
    <dbReference type="NCBI Taxonomy" id="179993"/>
    <lineage>
        <taxon>Eukaryota</taxon>
        <taxon>Fungi</taxon>
        <taxon>Dikarya</taxon>
        <taxon>Ascomycota</taxon>
        <taxon>Pezizomycotina</taxon>
        <taxon>Sordariomycetes</taxon>
        <taxon>Hypocreomycetidae</taxon>
        <taxon>Hypocreales</taxon>
        <taxon>Nectriaceae</taxon>
        <taxon>Fusarium</taxon>
    </lineage>
</organism>
<evidence type="ECO:0000313" key="1">
    <source>
        <dbReference type="EMBL" id="KPA42300.1"/>
    </source>
</evidence>
<sequence>MFFPLLTYTKVVDRLRDRRWTIMNGKKETSMRNLGIEPRAPRAYEFLVEAQVAHYIAKTRKGMLDSRCTKYGYSPKTLEATRRNTKLLQKGASASKAKKAKALSQQSVNPGPAYLLCSLALTTVTDVSLRAQQAKLEINDCVKTQDASPIREAFTPGGVKWDTAYLNWSQIRDDEENVRQWRDYLNLDETVEAIKIELDRSRSQGLAKGRPFRSPGQSLHRRSSNWQLRLRNFNLWQAKVEGNSGDQGIQDARRSQTPTQRCRHDIVKEQSSKCAQVPRVQRSELRDSVAGKKRDKFLKVLSSLPKNKYEEKKIAKFRVKQVMELMVAEPKDLITIQQLMQMSKVGRAWEEFKLFE</sequence>
<reference evidence="1 2" key="1">
    <citation type="submission" date="2015-04" db="EMBL/GenBank/DDBJ databases">
        <title>The draft genome sequence of Fusarium langsethiae, a T-2/HT-2 mycotoxin producer.</title>
        <authorList>
            <person name="Lysoe E."/>
            <person name="Divon H.H."/>
            <person name="Terzi V."/>
            <person name="Orru L."/>
            <person name="Lamontanara A."/>
            <person name="Kolseth A.-K."/>
            <person name="Frandsen R.J."/>
            <person name="Nielsen K."/>
            <person name="Thrane U."/>
        </authorList>
    </citation>
    <scope>NUCLEOTIDE SEQUENCE [LARGE SCALE GENOMIC DNA]</scope>
    <source>
        <strain evidence="1 2">Fl201059</strain>
    </source>
</reference>